<dbReference type="Pfam" id="PF06094">
    <property type="entry name" value="GGACT"/>
    <property type="match status" value="1"/>
</dbReference>
<reference evidence="4 5" key="1">
    <citation type="submission" date="2017-08" db="EMBL/GenBank/DDBJ databases">
        <title>A Genome Sequence of Oceanimonas doudoroffii ATCC 27123T.</title>
        <authorList>
            <person name="Brennan M.A."/>
            <person name="Maclea K.S."/>
            <person name="Mcclelland W.D."/>
            <person name="Trachtenberg A.M."/>
        </authorList>
    </citation>
    <scope>NUCLEOTIDE SEQUENCE [LARGE SCALE GENOMIC DNA]</scope>
    <source>
        <strain evidence="4 5">ATCC 27123</strain>
    </source>
</reference>
<dbReference type="PANTHER" id="PTHR31544:SF2">
    <property type="entry name" value="AIG2-LIKE PROTEIN D"/>
    <property type="match status" value="1"/>
</dbReference>
<dbReference type="Proteomes" id="UP000242757">
    <property type="component" value="Unassembled WGS sequence"/>
</dbReference>
<dbReference type="CDD" id="cd06661">
    <property type="entry name" value="GGCT_like"/>
    <property type="match status" value="1"/>
</dbReference>
<keyword evidence="5" id="KW-1185">Reference proteome</keyword>
<gene>
    <name evidence="4" type="ORF">B6S08_09385</name>
</gene>
<proteinExistence type="predicted"/>
<protein>
    <recommendedName>
        <fullName evidence="2">Putative gamma-glutamylcyclotransferase</fullName>
    </recommendedName>
</protein>
<dbReference type="InterPro" id="IPR013024">
    <property type="entry name" value="GGCT-like"/>
</dbReference>
<dbReference type="OrthoDB" id="5070127at2"/>
<evidence type="ECO:0000259" key="3">
    <source>
        <dbReference type="Pfam" id="PF06094"/>
    </source>
</evidence>
<evidence type="ECO:0000256" key="2">
    <source>
        <dbReference type="ARBA" id="ARBA00030602"/>
    </source>
</evidence>
<dbReference type="EMBL" id="NBIM01000001">
    <property type="protein sequence ID" value="OXY83670.1"/>
    <property type="molecule type" value="Genomic_DNA"/>
</dbReference>
<keyword evidence="1" id="KW-0808">Transferase</keyword>
<evidence type="ECO:0000313" key="4">
    <source>
        <dbReference type="EMBL" id="OXY83670.1"/>
    </source>
</evidence>
<sequence length="110" mass="11951">MTTRLFVYGTLGPGRPNEHVLTAIGGSWETATITGTLRQEGWGAAMGYPGIDLDDNGEKIEGFVFSSQNLSEHWAALDEFEGEGYERVLTKVTLTNGSTVEAYVYTLSKA</sequence>
<dbReference type="PANTHER" id="PTHR31544">
    <property type="entry name" value="AIG2-LIKE PROTEIN D"/>
    <property type="match status" value="1"/>
</dbReference>
<accession>A0A233RJV2</accession>
<evidence type="ECO:0000313" key="5">
    <source>
        <dbReference type="Proteomes" id="UP000242757"/>
    </source>
</evidence>
<comment type="caution">
    <text evidence="4">The sequence shown here is derived from an EMBL/GenBank/DDBJ whole genome shotgun (WGS) entry which is preliminary data.</text>
</comment>
<name>A0A233RJV2_9GAMM</name>
<dbReference type="InterPro" id="IPR036568">
    <property type="entry name" value="GGCT-like_sf"/>
</dbReference>
<dbReference type="Gene3D" id="3.10.490.10">
    <property type="entry name" value="Gamma-glutamyl cyclotransferase-like"/>
    <property type="match status" value="1"/>
</dbReference>
<dbReference type="AlphaFoldDB" id="A0A233RJV2"/>
<organism evidence="4 5">
    <name type="scientific">Oceanimonas doudoroffii</name>
    <dbReference type="NCBI Taxonomy" id="84158"/>
    <lineage>
        <taxon>Bacteria</taxon>
        <taxon>Pseudomonadati</taxon>
        <taxon>Pseudomonadota</taxon>
        <taxon>Gammaproteobacteria</taxon>
        <taxon>Aeromonadales</taxon>
        <taxon>Aeromonadaceae</taxon>
        <taxon>Oceanimonas</taxon>
    </lineage>
</organism>
<dbReference type="RefSeq" id="WP_094200443.1">
    <property type="nucleotide sequence ID" value="NZ_NBIM01000001.1"/>
</dbReference>
<feature type="domain" description="Gamma-glutamylcyclotransferase AIG2-like" evidence="3">
    <location>
        <begin position="5"/>
        <end position="107"/>
    </location>
</feature>
<dbReference type="InterPro" id="IPR045038">
    <property type="entry name" value="AIG2-like"/>
</dbReference>
<dbReference type="SUPFAM" id="SSF110857">
    <property type="entry name" value="Gamma-glutamyl cyclotransferase-like"/>
    <property type="match status" value="1"/>
</dbReference>
<dbReference type="GO" id="GO:0016740">
    <property type="term" value="F:transferase activity"/>
    <property type="evidence" value="ECO:0007669"/>
    <property type="project" value="UniProtKB-KW"/>
</dbReference>
<evidence type="ECO:0000256" key="1">
    <source>
        <dbReference type="ARBA" id="ARBA00022679"/>
    </source>
</evidence>
<dbReference type="InterPro" id="IPR009288">
    <property type="entry name" value="AIG2-like_dom"/>
</dbReference>